<dbReference type="InterPro" id="IPR036390">
    <property type="entry name" value="WH_DNA-bd_sf"/>
</dbReference>
<keyword evidence="1" id="KW-0805">Transcription regulation</keyword>
<dbReference type="GeneID" id="31529002"/>
<dbReference type="Pfam" id="PF00392">
    <property type="entry name" value="GntR"/>
    <property type="match status" value="1"/>
</dbReference>
<keyword evidence="6" id="KW-1185">Reference proteome</keyword>
<evidence type="ECO:0000256" key="1">
    <source>
        <dbReference type="ARBA" id="ARBA00023015"/>
    </source>
</evidence>
<reference evidence="5 6" key="1">
    <citation type="submission" date="2014-04" db="EMBL/GenBank/DDBJ databases">
        <title>The Genome Sequence of Mycobacterium tuberculosis TKK-01-0051.</title>
        <authorList>
            <consortium name="The Broad Institute Genomics Platform"/>
            <consortium name="The Broad Institute Genome Sequencing Center for Infectious Disease"/>
            <person name="Earl A.M."/>
            <person name="Cohen K."/>
            <person name="Pym A."/>
            <person name="Bishai W."/>
            <person name="Maharaj K."/>
            <person name="Desjardins C."/>
            <person name="Abeel T."/>
            <person name="Young S."/>
            <person name="Zeng Q."/>
            <person name="Gargeya S."/>
            <person name="Abouelleil A."/>
            <person name="Alvarado L."/>
            <person name="Chapman S.B."/>
            <person name="Gainer-Dewar J."/>
            <person name="Goldberg J."/>
            <person name="Griggs A."/>
            <person name="Gujja S."/>
            <person name="Hansen M."/>
            <person name="Howarth C."/>
            <person name="Imamovic A."/>
            <person name="Larimer J."/>
            <person name="Murphy C."/>
            <person name="Naylor J."/>
            <person name="Pearson M."/>
            <person name="Poon T.W."/>
            <person name="Priest M."/>
            <person name="Roberts A."/>
            <person name="Saif S."/>
            <person name="Shea T."/>
            <person name="Sykes S."/>
            <person name="Wortman J."/>
            <person name="Nusbaum C."/>
            <person name="Birren B."/>
        </authorList>
    </citation>
    <scope>NUCLEOTIDE SEQUENCE [LARGE SCALE GENOMIC DNA]</scope>
    <source>
        <strain evidence="5 6">TKK-01-0051</strain>
    </source>
</reference>
<dbReference type="InterPro" id="IPR008920">
    <property type="entry name" value="TF_FadR/GntR_C"/>
</dbReference>
<evidence type="ECO:0000259" key="4">
    <source>
        <dbReference type="PROSITE" id="PS50949"/>
    </source>
</evidence>
<dbReference type="Gene3D" id="1.20.120.530">
    <property type="entry name" value="GntR ligand-binding domain-like"/>
    <property type="match status" value="1"/>
</dbReference>
<dbReference type="PATRIC" id="fig|1324261.3.peg.4394"/>
<keyword evidence="2" id="KW-0238">DNA-binding</keyword>
<organism evidence="5 6">
    <name type="scientific">Mycobacterium [tuberculosis] TKK-01-0051</name>
    <dbReference type="NCBI Taxonomy" id="1324261"/>
    <lineage>
        <taxon>Bacteria</taxon>
        <taxon>Bacillati</taxon>
        <taxon>Actinomycetota</taxon>
        <taxon>Actinomycetes</taxon>
        <taxon>Mycobacteriales</taxon>
        <taxon>Mycobacteriaceae</taxon>
        <taxon>Mycobacterium</taxon>
        <taxon>Mycobacterium avium complex (MAC)</taxon>
    </lineage>
</organism>
<comment type="caution">
    <text evidence="5">The sequence shown here is derived from an EMBL/GenBank/DDBJ whole genome shotgun (WGS) entry which is preliminary data.</text>
</comment>
<dbReference type="SUPFAM" id="SSF46785">
    <property type="entry name" value="Winged helix' DNA-binding domain"/>
    <property type="match status" value="1"/>
</dbReference>
<name>A0A051TYG6_9MYCO</name>
<sequence>MTALGIGPDARRRLSAPRIAEIVADELRRQIIDGELADGDLLPRQEVLVEQFNVSLVSLREALRILETEGLVSVRRGNRGGAVVHAPAKTSAAYMLGLLLQSESVEVTDLGMALQELEPACAALAARRPDRADTLVPELTRINESMAENLDDGRLFTEIGREFHDQVVRGCGNHTIIAVVGSLETLWTSHERQWADESASRGTYPSLTQRRAALNTHVKLTETIADGDVDRARRIAGRHLADTQTYVLSGQHDQRIYALSPQALARPRDIRHS</sequence>
<gene>
    <name evidence="5" type="ORF">K875_04357</name>
</gene>
<dbReference type="InterPro" id="IPR000524">
    <property type="entry name" value="Tscrpt_reg_HTH_GntR"/>
</dbReference>
<dbReference type="PANTHER" id="PTHR43537">
    <property type="entry name" value="TRANSCRIPTIONAL REGULATOR, GNTR FAMILY"/>
    <property type="match status" value="1"/>
</dbReference>
<dbReference type="GO" id="GO:0003700">
    <property type="term" value="F:DNA-binding transcription factor activity"/>
    <property type="evidence" value="ECO:0007669"/>
    <property type="project" value="InterPro"/>
</dbReference>
<dbReference type="GO" id="GO:0003677">
    <property type="term" value="F:DNA binding"/>
    <property type="evidence" value="ECO:0007669"/>
    <property type="project" value="UniProtKB-KW"/>
</dbReference>
<dbReference type="InterPro" id="IPR036388">
    <property type="entry name" value="WH-like_DNA-bd_sf"/>
</dbReference>
<dbReference type="SUPFAM" id="SSF48008">
    <property type="entry name" value="GntR ligand-binding domain-like"/>
    <property type="match status" value="1"/>
</dbReference>
<dbReference type="SMART" id="SM00895">
    <property type="entry name" value="FCD"/>
    <property type="match status" value="1"/>
</dbReference>
<protein>
    <recommendedName>
        <fullName evidence="4">HTH gntR-type domain-containing protein</fullName>
    </recommendedName>
</protein>
<dbReference type="HOGENOM" id="CLU_017584_9_0_11"/>
<dbReference type="Pfam" id="PF07729">
    <property type="entry name" value="FCD"/>
    <property type="match status" value="1"/>
</dbReference>
<dbReference type="SMART" id="SM00345">
    <property type="entry name" value="HTH_GNTR"/>
    <property type="match status" value="1"/>
</dbReference>
<keyword evidence="3" id="KW-0804">Transcription</keyword>
<dbReference type="CDD" id="cd07377">
    <property type="entry name" value="WHTH_GntR"/>
    <property type="match status" value="1"/>
</dbReference>
<dbReference type="Gene3D" id="1.10.10.10">
    <property type="entry name" value="Winged helix-like DNA-binding domain superfamily/Winged helix DNA-binding domain"/>
    <property type="match status" value="1"/>
</dbReference>
<dbReference type="InterPro" id="IPR001845">
    <property type="entry name" value="HTH_ArsR_DNA-bd_dom"/>
</dbReference>
<dbReference type="PRINTS" id="PR00035">
    <property type="entry name" value="HTHGNTR"/>
</dbReference>
<evidence type="ECO:0000313" key="6">
    <source>
        <dbReference type="Proteomes" id="UP000025947"/>
    </source>
</evidence>
<dbReference type="PROSITE" id="PS50949">
    <property type="entry name" value="HTH_GNTR"/>
    <property type="match status" value="1"/>
</dbReference>
<accession>A0A051TYG6</accession>
<dbReference type="AlphaFoldDB" id="A0A051TYG6"/>
<dbReference type="SMART" id="SM00418">
    <property type="entry name" value="HTH_ARSR"/>
    <property type="match status" value="1"/>
</dbReference>
<dbReference type="RefSeq" id="WP_007774033.1">
    <property type="nucleotide sequence ID" value="NZ_KK328284.1"/>
</dbReference>
<dbReference type="Proteomes" id="UP000025947">
    <property type="component" value="Unassembled WGS sequence"/>
</dbReference>
<feature type="domain" description="HTH gntR-type" evidence="4">
    <location>
        <begin position="17"/>
        <end position="87"/>
    </location>
</feature>
<proteinExistence type="predicted"/>
<evidence type="ECO:0000313" key="5">
    <source>
        <dbReference type="EMBL" id="KBZ61401.1"/>
    </source>
</evidence>
<dbReference type="PANTHER" id="PTHR43537:SF5">
    <property type="entry name" value="UXU OPERON TRANSCRIPTIONAL REGULATOR"/>
    <property type="match status" value="1"/>
</dbReference>
<dbReference type="InterPro" id="IPR011711">
    <property type="entry name" value="GntR_C"/>
</dbReference>
<evidence type="ECO:0000256" key="2">
    <source>
        <dbReference type="ARBA" id="ARBA00023125"/>
    </source>
</evidence>
<evidence type="ECO:0000256" key="3">
    <source>
        <dbReference type="ARBA" id="ARBA00023163"/>
    </source>
</evidence>
<dbReference type="EMBL" id="JLXW01000010">
    <property type="protein sequence ID" value="KBZ61401.1"/>
    <property type="molecule type" value="Genomic_DNA"/>
</dbReference>